<dbReference type="RefSeq" id="WP_008200817.1">
    <property type="nucleotide sequence ID" value="NZ_CM001023.1"/>
</dbReference>
<dbReference type="HOGENOM" id="CLU_1745809_0_0_10"/>
<protein>
    <submittedName>
        <fullName evidence="1">Uncharacterized protein</fullName>
    </submittedName>
</protein>
<comment type="caution">
    <text evidence="1">The sequence shown here is derived from an EMBL/GenBank/DDBJ whole genome shotgun (WGS) entry which is preliminary data.</text>
</comment>
<gene>
    <name evidence="1" type="ORF">ALPR1_11975</name>
</gene>
<reference evidence="1 2" key="1">
    <citation type="journal article" date="2011" name="J. Bacteriol.">
        <title>Complete genome sequence of Algoriphagus sp. PR1, bacterial prey of a colony-forming choanoflagellate.</title>
        <authorList>
            <person name="Alegado R.A."/>
            <person name="Ferriera S."/>
            <person name="Nusbaum C."/>
            <person name="Young S.K."/>
            <person name="Zeng Q."/>
            <person name="Imamovic A."/>
            <person name="Fairclough S.R."/>
            <person name="King N."/>
        </authorList>
    </citation>
    <scope>NUCLEOTIDE SEQUENCE [LARGE SCALE GENOMIC DNA]</scope>
    <source>
        <strain evidence="1 2">PR1</strain>
    </source>
</reference>
<evidence type="ECO:0000313" key="2">
    <source>
        <dbReference type="Proteomes" id="UP000003919"/>
    </source>
</evidence>
<dbReference type="EMBL" id="AAXU02000001">
    <property type="protein sequence ID" value="EAZ82934.1"/>
    <property type="molecule type" value="Genomic_DNA"/>
</dbReference>
<accession>A3HSW6</accession>
<dbReference type="Proteomes" id="UP000003919">
    <property type="component" value="Unassembled WGS sequence"/>
</dbReference>
<evidence type="ECO:0000313" key="1">
    <source>
        <dbReference type="EMBL" id="EAZ82934.1"/>
    </source>
</evidence>
<organism evidence="1 2">
    <name type="scientific">Algoriphagus machipongonensis</name>
    <dbReference type="NCBI Taxonomy" id="388413"/>
    <lineage>
        <taxon>Bacteria</taxon>
        <taxon>Pseudomonadati</taxon>
        <taxon>Bacteroidota</taxon>
        <taxon>Cytophagia</taxon>
        <taxon>Cytophagales</taxon>
        <taxon>Cyclobacteriaceae</taxon>
        <taxon>Algoriphagus</taxon>
    </lineage>
</organism>
<proteinExistence type="predicted"/>
<dbReference type="AlphaFoldDB" id="A3HSW6"/>
<dbReference type="STRING" id="388413.ALPR1_11975"/>
<sequence>MKTTIPIKNYELTQPFGKDAKPINIKIFAGTNSERISNIHVNFSADRNERPLTQLLVENKTKVKNIKVLLGDNDISRFLDFLRNESNTSCIIEFDPINGNKFGIGKDFDTNIEGGPFTVINLDSFELKSKAFNKKRNQLTHGFGNVLSK</sequence>
<name>A3HSW6_9BACT</name>
<keyword evidence="2" id="KW-1185">Reference proteome</keyword>